<dbReference type="InterPro" id="IPR029063">
    <property type="entry name" value="SAM-dependent_MTases_sf"/>
</dbReference>
<dbReference type="Gene3D" id="3.40.50.150">
    <property type="entry name" value="Vaccinia Virus protein VP39"/>
    <property type="match status" value="1"/>
</dbReference>
<dbReference type="SUPFAM" id="SSF53335">
    <property type="entry name" value="S-adenosyl-L-methionine-dependent methyltransferases"/>
    <property type="match status" value="1"/>
</dbReference>
<organism evidence="1">
    <name type="scientific">Escherichia coli</name>
    <dbReference type="NCBI Taxonomy" id="562"/>
    <lineage>
        <taxon>Bacteria</taxon>
        <taxon>Pseudomonadati</taxon>
        <taxon>Pseudomonadota</taxon>
        <taxon>Gammaproteobacteria</taxon>
        <taxon>Enterobacterales</taxon>
        <taxon>Enterobacteriaceae</taxon>
        <taxon>Escherichia</taxon>
    </lineage>
</organism>
<accession>A0A1U9XGW3</accession>
<geneLocation type="plasmid" evidence="1">
    <name>pGD80-2</name>
</geneLocation>
<proteinExistence type="predicted"/>
<evidence type="ECO:0000313" key="1">
    <source>
        <dbReference type="EMBL" id="AQZ20660.1"/>
    </source>
</evidence>
<gene>
    <name evidence="1" type="ORF">pGD80-2_00017</name>
</gene>
<name>A0A1U9XGW3_ECOLX</name>
<reference evidence="1" key="1">
    <citation type="submission" date="2016-10" db="EMBL/GenBank/DDBJ databases">
        <authorList>
            <person name="Sun J."/>
        </authorList>
    </citation>
    <scope>NUCLEOTIDE SEQUENCE</scope>
    <source>
        <strain evidence="1">GD80</strain>
        <plasmid evidence="1">pGD80-2</plasmid>
    </source>
</reference>
<sequence length="121" mass="13503">MEIRTCQDFIERATGRVLINGLGLGMVLHAILQKDDVTHVTVIEKEQDVINLVAASFATDLRVEIINADAMEYCPPAGVTYNACWHDIWTDFATANLAQMDKLESKYRDICDCRDRGQGGV</sequence>
<protein>
    <submittedName>
        <fullName evidence="1">Spermidine synthase</fullName>
    </submittedName>
</protein>
<dbReference type="AlphaFoldDB" id="A0A1U9XGW3"/>
<dbReference type="EMBL" id="KY075659">
    <property type="protein sequence ID" value="AQZ20660.1"/>
    <property type="molecule type" value="Genomic_DNA"/>
</dbReference>
<keyword evidence="1" id="KW-0614">Plasmid</keyword>